<keyword evidence="3" id="KW-1185">Reference proteome</keyword>
<reference evidence="2 3" key="1">
    <citation type="submission" date="2022-08" db="EMBL/GenBank/DDBJ databases">
        <title>Reclassification of Massilia species as members of the genera Telluria, Duganella, Pseudoduganella, Mokoshia gen. nov. and Zemynaea gen. nov. using orthogonal and non-orthogonal genome-based approaches.</title>
        <authorList>
            <person name="Bowman J.P."/>
        </authorList>
    </citation>
    <scope>NUCLEOTIDE SEQUENCE [LARGE SCALE GENOMIC DNA]</scope>
    <source>
        <strain evidence="2 3">LMG 28164</strain>
    </source>
</reference>
<sequence>MMNKLPIALCSVLAASMVHAAEPRHVVFSHFDWELVCDNTGTCRAAGPNTPVEAELQVASADEAPARVAMRIDGKPLGDVSLNKAGGKLNIAQTSALLAAVRKDSDIQWTSGKQRWVLSSTGASAVLLKMDEYQGRIGTPGALVRKGTKAEAAVPMPTPVPVLKAARVTGDDVDQGLLSKKQRRDLLAELRRTLVDKDGLLCPDFDENAQDPNKPDLRRLSRQQLLVSLTCWTAAYNSADAYWVVNATPPYSPVLVTTNGNEYAGGVITAYQRGRGLGDCTNTDSWTWDGSKFQHTESAISELCKGFPGGAWRMPSLTVKVIR</sequence>
<proteinExistence type="predicted"/>
<dbReference type="Pfam" id="PF06674">
    <property type="entry name" value="DUF1176"/>
    <property type="match status" value="1"/>
</dbReference>
<gene>
    <name evidence="2" type="ORF">NX782_24155</name>
</gene>
<evidence type="ECO:0000313" key="2">
    <source>
        <dbReference type="EMBL" id="MCS0592281.1"/>
    </source>
</evidence>
<comment type="caution">
    <text evidence="2">The sequence shown here is derived from an EMBL/GenBank/DDBJ whole genome shotgun (WGS) entry which is preliminary data.</text>
</comment>
<dbReference type="InterPro" id="IPR009560">
    <property type="entry name" value="DUF1176"/>
</dbReference>
<name>A0ABT2ADL0_9BURK</name>
<evidence type="ECO:0000256" key="1">
    <source>
        <dbReference type="SAM" id="SignalP"/>
    </source>
</evidence>
<dbReference type="RefSeq" id="WP_258848050.1">
    <property type="nucleotide sequence ID" value="NZ_JANUGX010000040.1"/>
</dbReference>
<keyword evidence="1" id="KW-0732">Signal</keyword>
<dbReference type="EMBL" id="JANUGX010000040">
    <property type="protein sequence ID" value="MCS0592281.1"/>
    <property type="molecule type" value="Genomic_DNA"/>
</dbReference>
<protein>
    <submittedName>
        <fullName evidence="2">DUF1176 domain-containing protein</fullName>
    </submittedName>
</protein>
<evidence type="ECO:0000313" key="3">
    <source>
        <dbReference type="Proteomes" id="UP001205560"/>
    </source>
</evidence>
<organism evidence="2 3">
    <name type="scientific">Massilia norwichensis</name>
    <dbReference type="NCBI Taxonomy" id="1442366"/>
    <lineage>
        <taxon>Bacteria</taxon>
        <taxon>Pseudomonadati</taxon>
        <taxon>Pseudomonadota</taxon>
        <taxon>Betaproteobacteria</taxon>
        <taxon>Burkholderiales</taxon>
        <taxon>Oxalobacteraceae</taxon>
        <taxon>Telluria group</taxon>
        <taxon>Massilia</taxon>
    </lineage>
</organism>
<dbReference type="Proteomes" id="UP001205560">
    <property type="component" value="Unassembled WGS sequence"/>
</dbReference>
<feature type="chain" id="PRO_5047254452" evidence="1">
    <location>
        <begin position="21"/>
        <end position="323"/>
    </location>
</feature>
<feature type="signal peptide" evidence="1">
    <location>
        <begin position="1"/>
        <end position="20"/>
    </location>
</feature>
<accession>A0ABT2ADL0</accession>